<gene>
    <name evidence="1" type="ORF">CYXG_00050</name>
</gene>
<reference evidence="1 2" key="1">
    <citation type="submission" date="2010-03" db="EMBL/GenBank/DDBJ databases">
        <title>The Genome Sequence of Cyanophage S-SSM4.</title>
        <authorList>
            <consortium name="The Broad Institute Genome Sequencing Platform"/>
            <person name="Henn M.R."/>
            <person name="Sullivan M.S."/>
            <person name="Osburne M.S."/>
            <person name="Levin J."/>
            <person name="Malboeuf C."/>
            <person name="Casali M."/>
            <person name="Russ C."/>
            <person name="Lennon N."/>
            <person name="Erlich R."/>
            <person name="Young S.K."/>
            <person name="Koehrsen M."/>
            <person name="Yandava C."/>
            <person name="Zeng Q."/>
            <person name="Alvarado L."/>
            <person name="Anderson S."/>
            <person name="Berlin A."/>
            <person name="Borenstein D."/>
            <person name="Chen Z."/>
            <person name="Engels R."/>
            <person name="Freedman E."/>
            <person name="Gellesch M."/>
            <person name="Goldberg J."/>
            <person name="Green L."/>
            <person name="Griggs A."/>
            <person name="Gujja S."/>
            <person name="Heiman D."/>
            <person name="Hepburn T."/>
            <person name="Howarth C."/>
            <person name="Jen D."/>
            <person name="Larson L."/>
            <person name="Lewis B."/>
            <person name="Mehta T."/>
            <person name="Park D."/>
            <person name="Pearson M."/>
            <person name="Roberts A."/>
            <person name="Ryan E."/>
            <person name="Saif S."/>
            <person name="Shea T."/>
            <person name="Shenoy N."/>
            <person name="Sisk P."/>
            <person name="Stolte C."/>
            <person name="Sykes S."/>
            <person name="Walk T."/>
            <person name="White J."/>
            <person name="Yu Q."/>
            <person name="Coleman M.L."/>
            <person name="Huang K.H."/>
            <person name="Weigele P.R."/>
            <person name="DeFrancesco A.S."/>
            <person name="Kern S.E."/>
            <person name="Thompson L.R."/>
            <person name="Fu R."/>
            <person name="Hombeck B."/>
            <person name="Chisholm S.W."/>
            <person name="Haas B."/>
            <person name="Nusbaum C."/>
            <person name="Galagan J."/>
            <person name="Birren B."/>
        </authorList>
    </citation>
    <scope>NUCLEOTIDE SEQUENCE [LARGE SCALE GENOMIC DNA]</scope>
    <source>
        <strain evidence="1 2">S-SSM4</strain>
    </source>
</reference>
<protein>
    <submittedName>
        <fullName evidence="1">Uncharacterized protein</fullName>
    </submittedName>
</protein>
<dbReference type="GeneID" id="15013472"/>
<sequence length="69" mass="8165">MDVKIRQDRQDDHTRILETLIRSEGHLDSRMYACSDYLVSNGTTEHDDILAGWAEWKQENDKPWTITQM</sequence>
<name>M1TUL4_9CAUD</name>
<dbReference type="Proteomes" id="UP000203282">
    <property type="component" value="Segment"/>
</dbReference>
<accession>M1TUL4</accession>
<keyword evidence="2" id="KW-1185">Reference proteome</keyword>
<evidence type="ECO:0000313" key="1">
    <source>
        <dbReference type="EMBL" id="AGG54114.1"/>
    </source>
</evidence>
<dbReference type="OrthoDB" id="22601at10239"/>
<proteinExistence type="predicted"/>
<dbReference type="RefSeq" id="YP_007677239.1">
    <property type="nucleotide sequence ID" value="NC_020875.1"/>
</dbReference>
<organism evidence="1 2">
    <name type="scientific">Synechococcus phage S-SSM4</name>
    <dbReference type="NCBI Taxonomy" id="536466"/>
    <lineage>
        <taxon>Viruses</taxon>
        <taxon>Duplodnaviria</taxon>
        <taxon>Heunggongvirae</taxon>
        <taxon>Uroviricota</taxon>
        <taxon>Caudoviricetes</taxon>
        <taxon>Pantevenvirales</taxon>
        <taxon>Kyanoviridae</taxon>
        <taxon>Greenvirus</taxon>
        <taxon>Greenvirus ssm4</taxon>
    </lineage>
</organism>
<dbReference type="KEGG" id="vg:15013472"/>
<dbReference type="EMBL" id="HQ316583">
    <property type="protein sequence ID" value="AGG54114.1"/>
    <property type="molecule type" value="Genomic_DNA"/>
</dbReference>
<evidence type="ECO:0000313" key="2">
    <source>
        <dbReference type="Proteomes" id="UP000203282"/>
    </source>
</evidence>